<dbReference type="AlphaFoldDB" id="A0A2I2L0L6"/>
<proteinExistence type="predicted"/>
<keyword evidence="3" id="KW-1185">Reference proteome</keyword>
<name>A0A2I2L0L6_9ACTN</name>
<feature type="region of interest" description="Disordered" evidence="1">
    <location>
        <begin position="1"/>
        <end position="38"/>
    </location>
</feature>
<organism evidence="2 3">
    <name type="scientific">Frankia canadensis</name>
    <dbReference type="NCBI Taxonomy" id="1836972"/>
    <lineage>
        <taxon>Bacteria</taxon>
        <taxon>Bacillati</taxon>
        <taxon>Actinomycetota</taxon>
        <taxon>Actinomycetes</taxon>
        <taxon>Frankiales</taxon>
        <taxon>Frankiaceae</taxon>
        <taxon>Frankia</taxon>
    </lineage>
</organism>
<feature type="region of interest" description="Disordered" evidence="1">
    <location>
        <begin position="59"/>
        <end position="97"/>
    </location>
</feature>
<evidence type="ECO:0000313" key="3">
    <source>
        <dbReference type="Proteomes" id="UP000234331"/>
    </source>
</evidence>
<gene>
    <name evidence="2" type="ORF">FRACA_700003</name>
</gene>
<evidence type="ECO:0000256" key="1">
    <source>
        <dbReference type="SAM" id="MobiDB-lite"/>
    </source>
</evidence>
<protein>
    <submittedName>
        <fullName evidence="2">Uncharacterized protein</fullName>
    </submittedName>
</protein>
<feature type="compositionally biased region" description="Basic and acidic residues" evidence="1">
    <location>
        <begin position="85"/>
        <end position="97"/>
    </location>
</feature>
<dbReference type="Proteomes" id="UP000234331">
    <property type="component" value="Unassembled WGS sequence"/>
</dbReference>
<accession>A0A2I2L0L6</accession>
<evidence type="ECO:0000313" key="2">
    <source>
        <dbReference type="EMBL" id="SNQ51450.1"/>
    </source>
</evidence>
<dbReference type="EMBL" id="FZMO01000537">
    <property type="protein sequence ID" value="SNQ51450.1"/>
    <property type="molecule type" value="Genomic_DNA"/>
</dbReference>
<sequence>MLTPGPPAGTGNGSPGTGIPSVMSKGLPSDRATRALGPGRAVRPCALAGPPMAYGRDPTVSYAGGARPVAARRSAPTGPTRMTRARMDRTARPSEPL</sequence>
<reference evidence="2 3" key="1">
    <citation type="submission" date="2017-06" db="EMBL/GenBank/DDBJ databases">
        <authorList>
            <person name="Kim H.J."/>
            <person name="Triplett B.A."/>
        </authorList>
    </citation>
    <scope>NUCLEOTIDE SEQUENCE [LARGE SCALE GENOMIC DNA]</scope>
    <source>
        <strain evidence="2">FRACA_ARgP5</strain>
    </source>
</reference>